<name>A0A0F3QJU8_RICBE</name>
<dbReference type="Proteomes" id="UP000033689">
    <property type="component" value="Unassembled WGS sequence"/>
</dbReference>
<proteinExistence type="predicted"/>
<dbReference type="EMBL" id="LAOJ01000001">
    <property type="protein sequence ID" value="KJV92522.1"/>
    <property type="molecule type" value="Genomic_DNA"/>
</dbReference>
<dbReference type="AlphaFoldDB" id="A0A0F3QJU8"/>
<comment type="caution">
    <text evidence="1">The sequence shown here is derived from an EMBL/GenBank/DDBJ whole genome shotgun (WGS) entry which is preliminary data.</text>
</comment>
<protein>
    <submittedName>
        <fullName evidence="1">Uncharacterized protein</fullName>
    </submittedName>
</protein>
<sequence>MKNRIKKTVKDVNEKLDDASRAVGQDVNEATGIDVSHVVNPD</sequence>
<evidence type="ECO:0000313" key="1">
    <source>
        <dbReference type="EMBL" id="KJV92522.1"/>
    </source>
</evidence>
<dbReference type="RefSeq" id="WP_269429616.1">
    <property type="nucleotide sequence ID" value="NZ_LAOJ01000001.1"/>
</dbReference>
<organism evidence="1 2">
    <name type="scientific">Rickettsia bellii str. RML Mogi</name>
    <dbReference type="NCBI Taxonomy" id="1359194"/>
    <lineage>
        <taxon>Bacteria</taxon>
        <taxon>Pseudomonadati</taxon>
        <taxon>Pseudomonadota</taxon>
        <taxon>Alphaproteobacteria</taxon>
        <taxon>Rickettsiales</taxon>
        <taxon>Rickettsiaceae</taxon>
        <taxon>Rickettsieae</taxon>
        <taxon>Rickettsia</taxon>
        <taxon>belli group</taxon>
    </lineage>
</organism>
<gene>
    <name evidence="1" type="ORF">RBEMOGI_1154</name>
</gene>
<accession>A0A0F3QJU8</accession>
<dbReference type="PATRIC" id="fig|1359194.3.peg.1175"/>
<evidence type="ECO:0000313" key="2">
    <source>
        <dbReference type="Proteomes" id="UP000033689"/>
    </source>
</evidence>
<dbReference type="STRING" id="33990.A3306_01560"/>
<reference evidence="1 2" key="1">
    <citation type="submission" date="2015-02" db="EMBL/GenBank/DDBJ databases">
        <title>Genome Sequencing of Rickettsiales.</title>
        <authorList>
            <person name="Daugherty S.C."/>
            <person name="Su Q."/>
            <person name="Abolude K."/>
            <person name="Beier-Sexton M."/>
            <person name="Carlyon J.A."/>
            <person name="Carter R."/>
            <person name="Day N.P."/>
            <person name="Dumler S.J."/>
            <person name="Dyachenko V."/>
            <person name="Godinez A."/>
            <person name="Kurtti T.J."/>
            <person name="Lichay M."/>
            <person name="Mullins K.E."/>
            <person name="Ott S."/>
            <person name="Pappas-Brown V."/>
            <person name="Paris D.H."/>
            <person name="Patel P."/>
            <person name="Richards A.L."/>
            <person name="Sadzewicz L."/>
            <person name="Sears K."/>
            <person name="Seidman D."/>
            <person name="Sengamalay N."/>
            <person name="Stenos J."/>
            <person name="Tallon L.J."/>
            <person name="Vincent G."/>
            <person name="Fraser C.M."/>
            <person name="Munderloh U."/>
            <person name="Dunning-Hotopp J.C."/>
        </authorList>
    </citation>
    <scope>NUCLEOTIDE SEQUENCE [LARGE SCALE GENOMIC DNA]</scope>
    <source>
        <strain evidence="1 2">RML Mogi</strain>
    </source>
</reference>